<evidence type="ECO:0000313" key="7">
    <source>
        <dbReference type="EMBL" id="KAF2662300.1"/>
    </source>
</evidence>
<evidence type="ECO:0000259" key="6">
    <source>
        <dbReference type="PROSITE" id="PS50076"/>
    </source>
</evidence>
<dbReference type="PRINTS" id="PR00625">
    <property type="entry name" value="JDOMAIN"/>
</dbReference>
<dbReference type="PANTHER" id="PTHR43908:SF3">
    <property type="entry name" value="AT29763P-RELATED"/>
    <property type="match status" value="1"/>
</dbReference>
<feature type="region of interest" description="Disordered" evidence="5">
    <location>
        <begin position="148"/>
        <end position="180"/>
    </location>
</feature>
<dbReference type="PROSITE" id="PS50076">
    <property type="entry name" value="DNAJ_2"/>
    <property type="match status" value="1"/>
</dbReference>
<feature type="compositionally biased region" description="Low complexity" evidence="5">
    <location>
        <begin position="152"/>
        <end position="168"/>
    </location>
</feature>
<feature type="domain" description="J" evidence="6">
    <location>
        <begin position="48"/>
        <end position="145"/>
    </location>
</feature>
<evidence type="ECO:0000256" key="3">
    <source>
        <dbReference type="ARBA" id="ARBA00022989"/>
    </source>
</evidence>
<dbReference type="EMBL" id="MU004290">
    <property type="protein sequence ID" value="KAF2662300.1"/>
    <property type="molecule type" value="Genomic_DNA"/>
</dbReference>
<gene>
    <name evidence="7" type="ORF">K491DRAFT_773410</name>
</gene>
<dbReference type="OrthoDB" id="1507364at2759"/>
<feature type="region of interest" description="Disordered" evidence="5">
    <location>
        <begin position="1"/>
        <end position="27"/>
    </location>
</feature>
<dbReference type="InterPro" id="IPR051100">
    <property type="entry name" value="DnaJ_subfamily_B/C"/>
</dbReference>
<dbReference type="Pfam" id="PF09320">
    <property type="entry name" value="DUF1977"/>
    <property type="match status" value="1"/>
</dbReference>
<dbReference type="GO" id="GO:0030544">
    <property type="term" value="F:Hsp70 protein binding"/>
    <property type="evidence" value="ECO:0007669"/>
    <property type="project" value="TreeGrafter"/>
</dbReference>
<dbReference type="Gene3D" id="1.10.287.110">
    <property type="entry name" value="DnaJ domain"/>
    <property type="match status" value="1"/>
</dbReference>
<feature type="region of interest" description="Disordered" evidence="5">
    <location>
        <begin position="233"/>
        <end position="257"/>
    </location>
</feature>
<dbReference type="Pfam" id="PF00226">
    <property type="entry name" value="DnaJ"/>
    <property type="match status" value="1"/>
</dbReference>
<dbReference type="SMART" id="SM00271">
    <property type="entry name" value="DnaJ"/>
    <property type="match status" value="1"/>
</dbReference>
<evidence type="ECO:0000256" key="4">
    <source>
        <dbReference type="ARBA" id="ARBA00023136"/>
    </source>
</evidence>
<keyword evidence="4" id="KW-0472">Membrane</keyword>
<evidence type="ECO:0000256" key="1">
    <source>
        <dbReference type="ARBA" id="ARBA00004167"/>
    </source>
</evidence>
<keyword evidence="8" id="KW-1185">Reference proteome</keyword>
<dbReference type="AlphaFoldDB" id="A0A6A6TR73"/>
<protein>
    <submittedName>
        <fullName evidence="7">DUF1977-domain-containing protein</fullName>
    </submittedName>
</protein>
<accession>A0A6A6TR73</accession>
<comment type="subcellular location">
    <subcellularLocation>
        <location evidence="1">Membrane</location>
        <topology evidence="1">Single-pass membrane protein</topology>
    </subcellularLocation>
</comment>
<evidence type="ECO:0000256" key="2">
    <source>
        <dbReference type="ARBA" id="ARBA00022692"/>
    </source>
</evidence>
<dbReference type="GO" id="GO:0005789">
    <property type="term" value="C:endoplasmic reticulum membrane"/>
    <property type="evidence" value="ECO:0007669"/>
    <property type="project" value="TreeGrafter"/>
</dbReference>
<evidence type="ECO:0000313" key="8">
    <source>
        <dbReference type="Proteomes" id="UP000799324"/>
    </source>
</evidence>
<proteinExistence type="predicted"/>
<evidence type="ECO:0000256" key="5">
    <source>
        <dbReference type="SAM" id="MobiDB-lite"/>
    </source>
</evidence>
<feature type="compositionally biased region" description="Basic and acidic residues" evidence="5">
    <location>
        <begin position="14"/>
        <end position="25"/>
    </location>
</feature>
<sequence>MSAKASGAQPHANGDAKSRQHHDGSAGRAFTVEQKAAVIRIKRCSPTAFYEILGLEESRTTASDGDIKKAYRKLSLLTHPDKNGFEGADEAFKCAYFHCFGKRKEELSLGLGMDWDMDMVMGIVVSRAFQVLSDPDKKAKFDRFGGDPDSRFPGASAAGGASPFSNFARSSGTQRQGGPMWEEEISPEEMFRQFFGGGMGGGFGPFGGGGGIFDTGPGFVFNVGGGPGVRVHQFGGGRPRRRPGTAQPPGSEPAPSVSSALSSLLPLLLLFVLPLLSSIFSGGSGATGPSIIFDGPKVPHTQKHVSNRLKVEYYVKPAEVDDFSKKNWRRLDEQAEQSYVHKLNINCEYENQQQRQLRQDAMGFFWEDTEKMDRARNMEKPNCKRLRELGVSYY</sequence>
<reference evidence="7" key="1">
    <citation type="journal article" date="2020" name="Stud. Mycol.">
        <title>101 Dothideomycetes genomes: a test case for predicting lifestyles and emergence of pathogens.</title>
        <authorList>
            <person name="Haridas S."/>
            <person name="Albert R."/>
            <person name="Binder M."/>
            <person name="Bloem J."/>
            <person name="Labutti K."/>
            <person name="Salamov A."/>
            <person name="Andreopoulos B."/>
            <person name="Baker S."/>
            <person name="Barry K."/>
            <person name="Bills G."/>
            <person name="Bluhm B."/>
            <person name="Cannon C."/>
            <person name="Castanera R."/>
            <person name="Culley D."/>
            <person name="Daum C."/>
            <person name="Ezra D."/>
            <person name="Gonzalez J."/>
            <person name="Henrissat B."/>
            <person name="Kuo A."/>
            <person name="Liang C."/>
            <person name="Lipzen A."/>
            <person name="Lutzoni F."/>
            <person name="Magnuson J."/>
            <person name="Mondo S."/>
            <person name="Nolan M."/>
            <person name="Ohm R."/>
            <person name="Pangilinan J."/>
            <person name="Park H.-J."/>
            <person name="Ramirez L."/>
            <person name="Alfaro M."/>
            <person name="Sun H."/>
            <person name="Tritt A."/>
            <person name="Yoshinaga Y."/>
            <person name="Zwiers L.-H."/>
            <person name="Turgeon B."/>
            <person name="Goodwin S."/>
            <person name="Spatafora J."/>
            <person name="Crous P."/>
            <person name="Grigoriev I."/>
        </authorList>
    </citation>
    <scope>NUCLEOTIDE SEQUENCE</scope>
    <source>
        <strain evidence="7">CBS 122681</strain>
    </source>
</reference>
<dbReference type="InterPro" id="IPR001623">
    <property type="entry name" value="DnaJ_domain"/>
</dbReference>
<name>A0A6A6TR73_9PLEO</name>
<keyword evidence="2" id="KW-0812">Transmembrane</keyword>
<keyword evidence="3" id="KW-1133">Transmembrane helix</keyword>
<dbReference type="InterPro" id="IPR015399">
    <property type="entry name" value="DUF1977_DnaJ-like"/>
</dbReference>
<dbReference type="SUPFAM" id="SSF46565">
    <property type="entry name" value="Chaperone J-domain"/>
    <property type="match status" value="1"/>
</dbReference>
<dbReference type="InterPro" id="IPR036869">
    <property type="entry name" value="J_dom_sf"/>
</dbReference>
<dbReference type="PANTHER" id="PTHR43908">
    <property type="entry name" value="AT29763P-RELATED"/>
    <property type="match status" value="1"/>
</dbReference>
<dbReference type="Proteomes" id="UP000799324">
    <property type="component" value="Unassembled WGS sequence"/>
</dbReference>
<dbReference type="CDD" id="cd06257">
    <property type="entry name" value="DnaJ"/>
    <property type="match status" value="1"/>
</dbReference>
<dbReference type="GO" id="GO:0071218">
    <property type="term" value="P:cellular response to misfolded protein"/>
    <property type="evidence" value="ECO:0007669"/>
    <property type="project" value="TreeGrafter"/>
</dbReference>
<organism evidence="7 8">
    <name type="scientific">Lophiostoma macrostomum CBS 122681</name>
    <dbReference type="NCBI Taxonomy" id="1314788"/>
    <lineage>
        <taxon>Eukaryota</taxon>
        <taxon>Fungi</taxon>
        <taxon>Dikarya</taxon>
        <taxon>Ascomycota</taxon>
        <taxon>Pezizomycotina</taxon>
        <taxon>Dothideomycetes</taxon>
        <taxon>Pleosporomycetidae</taxon>
        <taxon>Pleosporales</taxon>
        <taxon>Lophiostomataceae</taxon>
        <taxon>Lophiostoma</taxon>
    </lineage>
</organism>